<proteinExistence type="predicted"/>
<dbReference type="Proteomes" id="UP000054279">
    <property type="component" value="Unassembled WGS sequence"/>
</dbReference>
<keyword evidence="1" id="KW-0812">Transmembrane</keyword>
<gene>
    <name evidence="2" type="ORF">M422DRAFT_177593</name>
</gene>
<dbReference type="HOGENOM" id="CLU_2321884_0_0_1"/>
<evidence type="ECO:0000313" key="3">
    <source>
        <dbReference type="Proteomes" id="UP000054279"/>
    </source>
</evidence>
<keyword evidence="1" id="KW-1133">Transmembrane helix</keyword>
<keyword evidence="1" id="KW-0472">Membrane</keyword>
<protein>
    <submittedName>
        <fullName evidence="2">Uncharacterized protein</fullName>
    </submittedName>
</protein>
<reference evidence="2 3" key="1">
    <citation type="submission" date="2014-06" db="EMBL/GenBank/DDBJ databases">
        <title>Evolutionary Origins and Diversification of the Mycorrhizal Mutualists.</title>
        <authorList>
            <consortium name="DOE Joint Genome Institute"/>
            <consortium name="Mycorrhizal Genomics Consortium"/>
            <person name="Kohler A."/>
            <person name="Kuo A."/>
            <person name="Nagy L.G."/>
            <person name="Floudas D."/>
            <person name="Copeland A."/>
            <person name="Barry K.W."/>
            <person name="Cichocki N."/>
            <person name="Veneault-Fourrey C."/>
            <person name="LaButti K."/>
            <person name="Lindquist E.A."/>
            <person name="Lipzen A."/>
            <person name="Lundell T."/>
            <person name="Morin E."/>
            <person name="Murat C."/>
            <person name="Riley R."/>
            <person name="Ohm R."/>
            <person name="Sun H."/>
            <person name="Tunlid A."/>
            <person name="Henrissat B."/>
            <person name="Grigoriev I.V."/>
            <person name="Hibbett D.S."/>
            <person name="Martin F."/>
        </authorList>
    </citation>
    <scope>NUCLEOTIDE SEQUENCE [LARGE SCALE GENOMIC DNA]</scope>
    <source>
        <strain evidence="2 3">SS14</strain>
    </source>
</reference>
<dbReference type="AlphaFoldDB" id="A0A0C9VJT4"/>
<feature type="transmembrane region" description="Helical" evidence="1">
    <location>
        <begin position="52"/>
        <end position="73"/>
    </location>
</feature>
<evidence type="ECO:0000256" key="1">
    <source>
        <dbReference type="SAM" id="Phobius"/>
    </source>
</evidence>
<organism evidence="2 3">
    <name type="scientific">Sphaerobolus stellatus (strain SS14)</name>
    <dbReference type="NCBI Taxonomy" id="990650"/>
    <lineage>
        <taxon>Eukaryota</taxon>
        <taxon>Fungi</taxon>
        <taxon>Dikarya</taxon>
        <taxon>Basidiomycota</taxon>
        <taxon>Agaricomycotina</taxon>
        <taxon>Agaricomycetes</taxon>
        <taxon>Phallomycetidae</taxon>
        <taxon>Geastrales</taxon>
        <taxon>Sphaerobolaceae</taxon>
        <taxon>Sphaerobolus</taxon>
    </lineage>
</organism>
<dbReference type="EMBL" id="KN837167">
    <property type="protein sequence ID" value="KIJ37711.1"/>
    <property type="molecule type" value="Genomic_DNA"/>
</dbReference>
<sequence>MTDTTIADEDLAFLIRHAMTKGYQAFSLLAPPCYVLSALYRRGRKGISINNLLRTTWIAGGVGTTLGGAAAWFRLKSQPPESLYDRRFRLMHNVSPNSI</sequence>
<keyword evidence="3" id="KW-1185">Reference proteome</keyword>
<name>A0A0C9VJT4_SPHS4</name>
<dbReference type="OrthoDB" id="2524788at2759"/>
<evidence type="ECO:0000313" key="2">
    <source>
        <dbReference type="EMBL" id="KIJ37711.1"/>
    </source>
</evidence>
<accession>A0A0C9VJT4</accession>